<organism evidence="1 2">
    <name type="scientific">Cyphomyrmex costatus</name>
    <dbReference type="NCBI Taxonomy" id="456900"/>
    <lineage>
        <taxon>Eukaryota</taxon>
        <taxon>Metazoa</taxon>
        <taxon>Ecdysozoa</taxon>
        <taxon>Arthropoda</taxon>
        <taxon>Hexapoda</taxon>
        <taxon>Insecta</taxon>
        <taxon>Pterygota</taxon>
        <taxon>Neoptera</taxon>
        <taxon>Endopterygota</taxon>
        <taxon>Hymenoptera</taxon>
        <taxon>Apocrita</taxon>
        <taxon>Aculeata</taxon>
        <taxon>Formicoidea</taxon>
        <taxon>Formicidae</taxon>
        <taxon>Myrmicinae</taxon>
        <taxon>Cyphomyrmex</taxon>
    </lineage>
</organism>
<gene>
    <name evidence="1" type="ORF">ALC62_09596</name>
</gene>
<dbReference type="Proteomes" id="UP000078542">
    <property type="component" value="Unassembled WGS sequence"/>
</dbReference>
<reference evidence="1 2" key="1">
    <citation type="submission" date="2016-03" db="EMBL/GenBank/DDBJ databases">
        <title>Cyphomyrmex costatus WGS genome.</title>
        <authorList>
            <person name="Nygaard S."/>
            <person name="Hu H."/>
            <person name="Boomsma J."/>
            <person name="Zhang G."/>
        </authorList>
    </citation>
    <scope>NUCLEOTIDE SEQUENCE [LARGE SCALE GENOMIC DNA]</scope>
    <source>
        <strain evidence="1">MS0001</strain>
        <tissue evidence="1">Whole body</tissue>
    </source>
</reference>
<dbReference type="EMBL" id="KQ977793">
    <property type="protein sequence ID" value="KYM99680.1"/>
    <property type="molecule type" value="Genomic_DNA"/>
</dbReference>
<evidence type="ECO:0000313" key="2">
    <source>
        <dbReference type="Proteomes" id="UP000078542"/>
    </source>
</evidence>
<name>A0A151IFK5_9HYME</name>
<protein>
    <submittedName>
        <fullName evidence="1">Uncharacterized protein</fullName>
    </submittedName>
</protein>
<accession>A0A151IFK5</accession>
<sequence length="101" mass="11858">MVNGLQHELNELEPESEIGKCSDAIQSVNQKMKDQIMTNQMNNAERMKLLIIAIWNCLKNKVFPEKKNKEIVWMQKESLKKNGIFEKGIHSHETSRYLRKT</sequence>
<proteinExistence type="predicted"/>
<dbReference type="AlphaFoldDB" id="A0A151IFK5"/>
<keyword evidence="2" id="KW-1185">Reference proteome</keyword>
<evidence type="ECO:0000313" key="1">
    <source>
        <dbReference type="EMBL" id="KYM99680.1"/>
    </source>
</evidence>